<reference evidence="12 13" key="1">
    <citation type="journal article" date="2019" name="Syst. Appl. Microbiol.">
        <title>Oenococcus sicerae sp. nov., isolated from French cider.</title>
        <authorList>
            <person name="Cousin F.J."/>
            <person name="Le Guellec R."/>
            <person name="Chagnot C."/>
            <person name="Goux D."/>
            <person name="Dalmasso M."/>
            <person name="Laplace J.M."/>
            <person name="Cretenet M."/>
        </authorList>
    </citation>
    <scope>NUCLEOTIDE SEQUENCE [LARGE SCALE GENOMIC DNA]</scope>
    <source>
        <strain evidence="12 13">UCMA 15228</strain>
    </source>
</reference>
<evidence type="ECO:0000256" key="8">
    <source>
        <dbReference type="ARBA" id="ARBA00023287"/>
    </source>
</evidence>
<evidence type="ECO:0000256" key="6">
    <source>
        <dbReference type="ARBA" id="ARBA00022989"/>
    </source>
</evidence>
<protein>
    <submittedName>
        <fullName evidence="11">Prepilin-type N-terminal cleavage/methylation domain-containing protein</fullName>
    </submittedName>
</protein>
<reference evidence="11" key="2">
    <citation type="submission" date="2019-01" db="EMBL/GenBank/DDBJ databases">
        <title>Oenococcus sicerae UCMA17102.</title>
        <authorList>
            <person name="Cousin F.J."/>
            <person name="Le Guellec R."/>
            <person name="Cretenet M."/>
        </authorList>
    </citation>
    <scope>NUCLEOTIDE SEQUENCE</scope>
    <source>
        <strain evidence="11">UCMA17102</strain>
    </source>
</reference>
<keyword evidence="8" id="KW-0178">Competence</keyword>
<evidence type="ECO:0000256" key="4">
    <source>
        <dbReference type="ARBA" id="ARBA00022481"/>
    </source>
</evidence>
<dbReference type="Proteomes" id="UP000286907">
    <property type="component" value="Chromosome"/>
</dbReference>
<dbReference type="NCBIfam" id="TIGR02532">
    <property type="entry name" value="IV_pilin_GFxxxE"/>
    <property type="match status" value="1"/>
</dbReference>
<dbReference type="GO" id="GO:0030420">
    <property type="term" value="P:establishment of competence for transformation"/>
    <property type="evidence" value="ECO:0007669"/>
    <property type="project" value="UniProtKB-KW"/>
</dbReference>
<name>A0AAJ1VP35_9LACO</name>
<gene>
    <name evidence="12" type="ORF">DLJ48_00570</name>
    <name evidence="11" type="ORF">EVC35_07585</name>
</gene>
<evidence type="ECO:0000313" key="12">
    <source>
        <dbReference type="EMBL" id="QAS69121.1"/>
    </source>
</evidence>
<keyword evidence="7 10" id="KW-0472">Membrane</keyword>
<dbReference type="EMBL" id="CP029684">
    <property type="protein sequence ID" value="QAS69121.1"/>
    <property type="molecule type" value="Genomic_DNA"/>
</dbReference>
<keyword evidence="13" id="KW-1185">Reference proteome</keyword>
<dbReference type="GO" id="GO:0005886">
    <property type="term" value="C:plasma membrane"/>
    <property type="evidence" value="ECO:0007669"/>
    <property type="project" value="UniProtKB-SubCell"/>
</dbReference>
<dbReference type="Pfam" id="PF07963">
    <property type="entry name" value="N_methyl"/>
    <property type="match status" value="1"/>
</dbReference>
<keyword evidence="4" id="KW-0488">Methylation</keyword>
<dbReference type="PIRSF" id="PIRSF029928">
    <property type="entry name" value="Late_competence_ComGC"/>
    <property type="match status" value="1"/>
</dbReference>
<evidence type="ECO:0000313" key="11">
    <source>
        <dbReference type="EMBL" id="MDN6900844.1"/>
    </source>
</evidence>
<dbReference type="NCBIfam" id="NF040999">
    <property type="entry name" value="pilin_ComGC"/>
    <property type="match status" value="1"/>
</dbReference>
<evidence type="ECO:0000256" key="3">
    <source>
        <dbReference type="ARBA" id="ARBA00022475"/>
    </source>
</evidence>
<evidence type="ECO:0000256" key="1">
    <source>
        <dbReference type="ARBA" id="ARBA00004162"/>
    </source>
</evidence>
<evidence type="ECO:0000313" key="14">
    <source>
        <dbReference type="Proteomes" id="UP001167919"/>
    </source>
</evidence>
<dbReference type="AlphaFoldDB" id="A0AAJ1VP35"/>
<dbReference type="EMBL" id="SDWY01000004">
    <property type="protein sequence ID" value="MDN6900844.1"/>
    <property type="molecule type" value="Genomic_DNA"/>
</dbReference>
<dbReference type="SUPFAM" id="SSF54523">
    <property type="entry name" value="Pili subunits"/>
    <property type="match status" value="1"/>
</dbReference>
<evidence type="ECO:0000256" key="10">
    <source>
        <dbReference type="SAM" id="Phobius"/>
    </source>
</evidence>
<dbReference type="Gene3D" id="3.30.700.10">
    <property type="entry name" value="Glycoprotein, Type 4 Pilin"/>
    <property type="match status" value="1"/>
</dbReference>
<organism evidence="11 14">
    <name type="scientific">Oenococcus sicerae</name>
    <dbReference type="NCBI Taxonomy" id="2203724"/>
    <lineage>
        <taxon>Bacteria</taxon>
        <taxon>Bacillati</taxon>
        <taxon>Bacillota</taxon>
        <taxon>Bacilli</taxon>
        <taxon>Lactobacillales</taxon>
        <taxon>Lactobacillaceae</taxon>
        <taxon>Oenococcus</taxon>
    </lineage>
</organism>
<evidence type="ECO:0000256" key="9">
    <source>
        <dbReference type="ARBA" id="ARBA00043982"/>
    </source>
</evidence>
<dbReference type="InterPro" id="IPR012902">
    <property type="entry name" value="N_methyl_site"/>
</dbReference>
<reference evidence="12" key="3">
    <citation type="submission" date="2020-01" db="EMBL/GenBank/DDBJ databases">
        <authorList>
            <person name="Cousin F.J."/>
            <person name="Le Guellec R."/>
            <person name="Cretenet M."/>
        </authorList>
    </citation>
    <scope>NUCLEOTIDE SEQUENCE</scope>
    <source>
        <strain evidence="12">UCMA 15228</strain>
    </source>
</reference>
<comment type="similarity">
    <text evidence="9">Belongs to the ComGC family.</text>
</comment>
<dbReference type="RefSeq" id="WP_128684955.1">
    <property type="nucleotide sequence ID" value="NZ_CP029684.2"/>
</dbReference>
<dbReference type="InterPro" id="IPR045584">
    <property type="entry name" value="Pilin-like"/>
</dbReference>
<evidence type="ECO:0000313" key="13">
    <source>
        <dbReference type="Proteomes" id="UP000286907"/>
    </source>
</evidence>
<evidence type="ECO:0000256" key="2">
    <source>
        <dbReference type="ARBA" id="ARBA00004241"/>
    </source>
</evidence>
<accession>A0AAJ1VP35</accession>
<dbReference type="Proteomes" id="UP001167919">
    <property type="component" value="Unassembled WGS sequence"/>
</dbReference>
<feature type="transmembrane region" description="Helical" evidence="10">
    <location>
        <begin position="20"/>
        <end position="38"/>
    </location>
</feature>
<evidence type="ECO:0000256" key="7">
    <source>
        <dbReference type="ARBA" id="ARBA00023136"/>
    </source>
</evidence>
<dbReference type="GO" id="GO:0009986">
    <property type="term" value="C:cell surface"/>
    <property type="evidence" value="ECO:0007669"/>
    <property type="project" value="UniProtKB-SubCell"/>
</dbReference>
<keyword evidence="5 10" id="KW-0812">Transmembrane</keyword>
<keyword evidence="3" id="KW-1003">Cell membrane</keyword>
<proteinExistence type="inferred from homology"/>
<sequence>MKQIKTILGKIKHKKTAFTLIEMAVVLFIISLLMLLILPNLNNQRKKAAATQSDAMVSVVQTQVSLYENETDDNDVTYADLVSDKYLTDKQAKKAQELGIKISGTNVSK</sequence>
<comment type="subcellular location">
    <subcellularLocation>
        <location evidence="1">Cell membrane</location>
        <topology evidence="1">Single-pass membrane protein</topology>
    </subcellularLocation>
    <subcellularLocation>
        <location evidence="2">Cell surface</location>
    </subcellularLocation>
</comment>
<keyword evidence="6 10" id="KW-1133">Transmembrane helix</keyword>
<dbReference type="InterPro" id="IPR016940">
    <property type="entry name" value="ComGC"/>
</dbReference>
<evidence type="ECO:0000256" key="5">
    <source>
        <dbReference type="ARBA" id="ARBA00022692"/>
    </source>
</evidence>